<organism evidence="1 2">
    <name type="scientific">Bartonella taylorii 8TBB</name>
    <dbReference type="NCBI Taxonomy" id="1094560"/>
    <lineage>
        <taxon>Bacteria</taxon>
        <taxon>Pseudomonadati</taxon>
        <taxon>Pseudomonadota</taxon>
        <taxon>Alphaproteobacteria</taxon>
        <taxon>Hyphomicrobiales</taxon>
        <taxon>Bartonellaceae</taxon>
        <taxon>Bartonella</taxon>
    </lineage>
</organism>
<accession>A0A9P2S106</accession>
<evidence type="ECO:0000313" key="1">
    <source>
        <dbReference type="EMBL" id="EJF97808.1"/>
    </source>
</evidence>
<comment type="caution">
    <text evidence="1">The sequence shown here is derived from an EMBL/GenBank/DDBJ whole genome shotgun (WGS) entry which is preliminary data.</text>
</comment>
<dbReference type="Proteomes" id="UP000002648">
    <property type="component" value="Unassembled WGS sequence"/>
</dbReference>
<reference evidence="1 2" key="1">
    <citation type="submission" date="2012-03" db="EMBL/GenBank/DDBJ databases">
        <title>The Genome Sequence of Bartonella taylorii 8TBB.</title>
        <authorList>
            <consortium name="The Broad Institute Genome Sequencing Platform"/>
            <consortium name="The Broad Institute Genome Sequencing Center for Infectious Disease"/>
            <person name="Feldgarden M."/>
            <person name="Kirby J."/>
            <person name="Kosoy M."/>
            <person name="Birtles R."/>
            <person name="Probert W.S."/>
            <person name="Chiaraviglio L."/>
            <person name="Young S.K."/>
            <person name="Zeng Q."/>
            <person name="Gargeya S."/>
            <person name="Fitzgerald M."/>
            <person name="Haas B."/>
            <person name="Abouelleil A."/>
            <person name="Alvarado L."/>
            <person name="Arachchi H.M."/>
            <person name="Berlin A."/>
            <person name="Chapman S.B."/>
            <person name="Gearin G."/>
            <person name="Goldberg J."/>
            <person name="Griggs A."/>
            <person name="Gujja S."/>
            <person name="Hansen M."/>
            <person name="Heiman D."/>
            <person name="Howarth C."/>
            <person name="Larimer J."/>
            <person name="Lui A."/>
            <person name="MacDonald P.J.P."/>
            <person name="McCowen C."/>
            <person name="Montmayeur A."/>
            <person name="Murphy C."/>
            <person name="Neiman D."/>
            <person name="Pearson M."/>
            <person name="Priest M."/>
            <person name="Roberts A."/>
            <person name="Saif S."/>
            <person name="Shea T."/>
            <person name="Sisk P."/>
            <person name="Stolte C."/>
            <person name="Sykes S."/>
            <person name="Wortman J."/>
            <person name="Nusbaum C."/>
            <person name="Birren B."/>
        </authorList>
    </citation>
    <scope>NUCLEOTIDE SEQUENCE [LARGE SCALE GENOMIC DNA]</scope>
    <source>
        <strain evidence="1 2">8TBB</strain>
    </source>
</reference>
<proteinExistence type="predicted"/>
<dbReference type="AlphaFoldDB" id="A0A9P2S106"/>
<evidence type="ECO:0000313" key="2">
    <source>
        <dbReference type="Proteomes" id="UP000002648"/>
    </source>
</evidence>
<protein>
    <submittedName>
        <fullName evidence="1">Uncharacterized protein</fullName>
    </submittedName>
</protein>
<sequence>MWKRTSFSSLFGGEKCEFVKIKYEVGYFANGVLGALVAGGEV</sequence>
<keyword evidence="2" id="KW-1185">Reference proteome</keyword>
<gene>
    <name evidence="1" type="ORF">ME9_00074</name>
</gene>
<dbReference type="RefSeq" id="WP_004857665.1">
    <property type="nucleotide sequence ID" value="NZ_JH725050.1"/>
</dbReference>
<dbReference type="EMBL" id="AIMD01000003">
    <property type="protein sequence ID" value="EJF97808.1"/>
    <property type="molecule type" value="Genomic_DNA"/>
</dbReference>
<name>A0A9P2S106_BARTA</name>